<protein>
    <submittedName>
        <fullName evidence="2">M1 family metallopeptidase</fullName>
    </submittedName>
</protein>
<gene>
    <name evidence="2" type="ORF">FJY68_02815</name>
</gene>
<dbReference type="Gene3D" id="2.40.160.50">
    <property type="entry name" value="membrane protein fhac: a member of the omp85/tpsb transporter family"/>
    <property type="match status" value="1"/>
</dbReference>
<dbReference type="Proteomes" id="UP000779900">
    <property type="component" value="Unassembled WGS sequence"/>
</dbReference>
<evidence type="ECO:0000313" key="3">
    <source>
        <dbReference type="Proteomes" id="UP000779900"/>
    </source>
</evidence>
<proteinExistence type="predicted"/>
<dbReference type="EMBL" id="VGIR01000010">
    <property type="protein sequence ID" value="MBM3330768.1"/>
    <property type="molecule type" value="Genomic_DNA"/>
</dbReference>
<sequence>MKRHSLLPLLLLAAIGAHAQPVEYTISARLDAAAGLISGSQTVHYRNLTPDTLGSLWLHLYPNAFRDRTTTYARELETMGRFDFSLSRPCDRGWIAVDSAESGGRVSLLSEAEDELGLFLDPPLAPGESLTIRLEFRTQVPVRLGEPARNGRSFVLAHWYPQVAARTTATGWLTGGYHVFGHSPSAFGNYHVTLDVPADLHFAAPGAVSDSPVPGTGRTVYRVDATNLSDLAVAAAPGMKRMSRSLAGTDITVLARSFANAEWFGALLTTADMLRRMQQWNGPFPFDGLTIVDGSGIVSQDASYPGLIVMATRPIPYTRLFEQALARQVALQWSACATGAEELSDPGIAQGLASYSEMRYLDEKYGRTSLLSNRLLSWALKGLNSEYYHKLYYYLGASNRVLCTDPAECRDQVGYVAAEQARPALLLRAEERRTGQAAFDSLMRNWIDSQAGAHPVRSDFAAHFPTVHAQLTGAVSADDILPTRLQSRRVQVRPIFALPSFTDYQIFYGPWIWADYYHGLELGIGIQGRQFLDGGPLRGRHQWSASEVYSFAIRDTHSSFSYQTPLTFINDRLRAYVALDYSTIDNGAKLFFTQELGPVFRQPKTTIDFGYRILNIKKLDLRDTVAWELARTADVRLRMAQTYESRLLLGGVQAYVRGGDRALGSNYSYVRAGLEQSHTYRGLRPVDLSIRLFGGYIWGDVPRQDEFYLSGGLTSNSSEPVSWAYEDWTSGQAHWHYDADANVRGYARQYPFDTTGGYKHGRAAYGINLEAALAKLGILSFHPFFDLGNVKEEGMPTNEFLRPRMDAGVRLKLGPVYADFPIWRYWPVTGGHQFAFRWMLGFKMGGILGGT</sequence>
<dbReference type="AlphaFoldDB" id="A0A937XCA5"/>
<accession>A0A937XCA5</accession>
<feature type="chain" id="PRO_5037005200" evidence="1">
    <location>
        <begin position="20"/>
        <end position="851"/>
    </location>
</feature>
<feature type="signal peptide" evidence="1">
    <location>
        <begin position="1"/>
        <end position="19"/>
    </location>
</feature>
<comment type="caution">
    <text evidence="2">The sequence shown here is derived from an EMBL/GenBank/DDBJ whole genome shotgun (WGS) entry which is preliminary data.</text>
</comment>
<dbReference type="Gene3D" id="1.10.390.10">
    <property type="entry name" value="Neutral Protease Domain 2"/>
    <property type="match status" value="1"/>
</dbReference>
<name>A0A937XCA5_UNCW3</name>
<reference evidence="2" key="1">
    <citation type="submission" date="2019-03" db="EMBL/GenBank/DDBJ databases">
        <title>Lake Tanganyika Metagenome-Assembled Genomes (MAGs).</title>
        <authorList>
            <person name="Tran P."/>
        </authorList>
    </citation>
    <scope>NUCLEOTIDE SEQUENCE</scope>
    <source>
        <strain evidence="2">K_DeepCast_150m_m2_040</strain>
    </source>
</reference>
<dbReference type="SUPFAM" id="SSF55486">
    <property type="entry name" value="Metalloproteases ('zincins'), catalytic domain"/>
    <property type="match status" value="1"/>
</dbReference>
<evidence type="ECO:0000256" key="1">
    <source>
        <dbReference type="SAM" id="SignalP"/>
    </source>
</evidence>
<keyword evidence="1" id="KW-0732">Signal</keyword>
<dbReference type="InterPro" id="IPR027268">
    <property type="entry name" value="Peptidase_M4/M1_CTD_sf"/>
</dbReference>
<organism evidence="2 3">
    <name type="scientific">candidate division WOR-3 bacterium</name>
    <dbReference type="NCBI Taxonomy" id="2052148"/>
    <lineage>
        <taxon>Bacteria</taxon>
        <taxon>Bacteria division WOR-3</taxon>
    </lineage>
</organism>
<evidence type="ECO:0000313" key="2">
    <source>
        <dbReference type="EMBL" id="MBM3330768.1"/>
    </source>
</evidence>